<dbReference type="KEGG" id="dpx:DAPPUDRAFT_304575"/>
<dbReference type="EMBL" id="GL732525">
    <property type="protein sequence ID" value="EFX88543.1"/>
    <property type="molecule type" value="Genomic_DNA"/>
</dbReference>
<evidence type="ECO:0000256" key="11">
    <source>
        <dbReference type="RuleBase" id="RU365047"/>
    </source>
</evidence>
<evidence type="ECO:0000256" key="9">
    <source>
        <dbReference type="ARBA" id="ARBA00062159"/>
    </source>
</evidence>
<dbReference type="CDD" id="cd01728">
    <property type="entry name" value="LSm1"/>
    <property type="match status" value="1"/>
</dbReference>
<comment type="similarity">
    <text evidence="1 11">Belongs to the snRNP Sm proteins family.</text>
</comment>
<evidence type="ECO:0000256" key="5">
    <source>
        <dbReference type="ARBA" id="ARBA00022884"/>
    </source>
</evidence>
<keyword evidence="6" id="KW-0508">mRNA splicing</keyword>
<proteinExistence type="inferred from homology"/>
<evidence type="ECO:0000256" key="8">
    <source>
        <dbReference type="ARBA" id="ARBA00056858"/>
    </source>
</evidence>
<dbReference type="HOGENOM" id="CLU_076902_0_1_1"/>
<keyword evidence="4 11" id="KW-0507">mRNA processing</keyword>
<dbReference type="STRING" id="6669.E9FVF2"/>
<evidence type="ECO:0000256" key="4">
    <source>
        <dbReference type="ARBA" id="ARBA00022664"/>
    </source>
</evidence>
<name>E9FVF2_DAPPU</name>
<dbReference type="Pfam" id="PF01423">
    <property type="entry name" value="LSM"/>
    <property type="match status" value="1"/>
</dbReference>
<evidence type="ECO:0000256" key="1">
    <source>
        <dbReference type="ARBA" id="ARBA00006850"/>
    </source>
</evidence>
<evidence type="ECO:0000256" key="2">
    <source>
        <dbReference type="ARBA" id="ARBA00022490"/>
    </source>
</evidence>
<protein>
    <recommendedName>
        <fullName evidence="10 11">U6 snRNA-associated Sm-like protein LSm1</fullName>
    </recommendedName>
</protein>
<dbReference type="SMART" id="SM00651">
    <property type="entry name" value="Sm"/>
    <property type="match status" value="1"/>
</dbReference>
<reference evidence="13 14" key="1">
    <citation type="journal article" date="2011" name="Science">
        <title>The ecoresponsive genome of Daphnia pulex.</title>
        <authorList>
            <person name="Colbourne J.K."/>
            <person name="Pfrender M.E."/>
            <person name="Gilbert D."/>
            <person name="Thomas W.K."/>
            <person name="Tucker A."/>
            <person name="Oakley T.H."/>
            <person name="Tokishita S."/>
            <person name="Aerts A."/>
            <person name="Arnold G.J."/>
            <person name="Basu M.K."/>
            <person name="Bauer D.J."/>
            <person name="Caceres C.E."/>
            <person name="Carmel L."/>
            <person name="Casola C."/>
            <person name="Choi J.H."/>
            <person name="Detter J.C."/>
            <person name="Dong Q."/>
            <person name="Dusheyko S."/>
            <person name="Eads B.D."/>
            <person name="Frohlich T."/>
            <person name="Geiler-Samerotte K.A."/>
            <person name="Gerlach D."/>
            <person name="Hatcher P."/>
            <person name="Jogdeo S."/>
            <person name="Krijgsveld J."/>
            <person name="Kriventseva E.V."/>
            <person name="Kultz D."/>
            <person name="Laforsch C."/>
            <person name="Lindquist E."/>
            <person name="Lopez J."/>
            <person name="Manak J.R."/>
            <person name="Muller J."/>
            <person name="Pangilinan J."/>
            <person name="Patwardhan R.P."/>
            <person name="Pitluck S."/>
            <person name="Pritham E.J."/>
            <person name="Rechtsteiner A."/>
            <person name="Rho M."/>
            <person name="Rogozin I.B."/>
            <person name="Sakarya O."/>
            <person name="Salamov A."/>
            <person name="Schaack S."/>
            <person name="Shapiro H."/>
            <person name="Shiga Y."/>
            <person name="Skalitzky C."/>
            <person name="Smith Z."/>
            <person name="Souvorov A."/>
            <person name="Sung W."/>
            <person name="Tang Z."/>
            <person name="Tsuchiya D."/>
            <person name="Tu H."/>
            <person name="Vos H."/>
            <person name="Wang M."/>
            <person name="Wolf Y.I."/>
            <person name="Yamagata H."/>
            <person name="Yamada T."/>
            <person name="Ye Y."/>
            <person name="Shaw J.R."/>
            <person name="Andrews J."/>
            <person name="Crease T.J."/>
            <person name="Tang H."/>
            <person name="Lucas S.M."/>
            <person name="Robertson H.M."/>
            <person name="Bork P."/>
            <person name="Koonin E.V."/>
            <person name="Zdobnov E.M."/>
            <person name="Grigoriev I.V."/>
            <person name="Lynch M."/>
            <person name="Boore J.L."/>
        </authorList>
    </citation>
    <scope>NUCLEOTIDE SEQUENCE [LARGE SCALE GENOMIC DNA]</scope>
</reference>
<sequence length="137" mass="15559">MNVASLPGTATLLEDLDKKVIVVLRDGRTLIGYLRSVDQFANLVLHRTIERIHVGKEYGDIPRGVFIVRGENVALLGEIDLEKEERIPLKQVGVEEILEAQRLEQDEKQAKEKIRLKRLKELGLQSTVADYTHDDAF</sequence>
<evidence type="ECO:0000256" key="3">
    <source>
        <dbReference type="ARBA" id="ARBA00022553"/>
    </source>
</evidence>
<organism evidence="13 14">
    <name type="scientific">Daphnia pulex</name>
    <name type="common">Water flea</name>
    <dbReference type="NCBI Taxonomy" id="6669"/>
    <lineage>
        <taxon>Eukaryota</taxon>
        <taxon>Metazoa</taxon>
        <taxon>Ecdysozoa</taxon>
        <taxon>Arthropoda</taxon>
        <taxon>Crustacea</taxon>
        <taxon>Branchiopoda</taxon>
        <taxon>Diplostraca</taxon>
        <taxon>Cladocera</taxon>
        <taxon>Anomopoda</taxon>
        <taxon>Daphniidae</taxon>
        <taxon>Daphnia</taxon>
    </lineage>
</organism>
<dbReference type="GO" id="GO:0000932">
    <property type="term" value="C:P-body"/>
    <property type="evidence" value="ECO:0000318"/>
    <property type="project" value="GO_Central"/>
</dbReference>
<dbReference type="FunCoup" id="E9FVF2">
    <property type="interactions" value="1277"/>
</dbReference>
<dbReference type="Gene3D" id="2.30.30.100">
    <property type="match status" value="1"/>
</dbReference>
<keyword evidence="14" id="KW-1185">Reference proteome</keyword>
<comment type="function">
    <text evidence="8">Plays a role in the degradation of histone mRNAs, the only eukaryotic mRNAs that are not polyadenylated. Probably also part of an LSm subunits-containing complex involved in the general process of mRNA degradation.</text>
</comment>
<evidence type="ECO:0000256" key="7">
    <source>
        <dbReference type="ARBA" id="ARBA00023274"/>
    </source>
</evidence>
<keyword evidence="5 11" id="KW-0694">RNA-binding</keyword>
<dbReference type="SUPFAM" id="SSF50182">
    <property type="entry name" value="Sm-like ribonucleoproteins"/>
    <property type="match status" value="1"/>
</dbReference>
<dbReference type="InterPro" id="IPR034104">
    <property type="entry name" value="Lsm1"/>
</dbReference>
<dbReference type="PROSITE" id="PS52002">
    <property type="entry name" value="SM"/>
    <property type="match status" value="1"/>
</dbReference>
<dbReference type="GO" id="GO:1990726">
    <property type="term" value="C:Lsm1-7-Pat1 complex"/>
    <property type="evidence" value="ECO:0000318"/>
    <property type="project" value="GO_Central"/>
</dbReference>
<keyword evidence="7 11" id="KW-0687">Ribonucleoprotein</keyword>
<accession>E9FVF2</accession>
<dbReference type="InParanoid" id="E9FVF2"/>
<feature type="domain" description="Sm" evidence="12">
    <location>
        <begin position="7"/>
        <end position="82"/>
    </location>
</feature>
<dbReference type="InterPro" id="IPR044642">
    <property type="entry name" value="PTHR15588"/>
</dbReference>
<gene>
    <name evidence="11" type="primary">LSM1</name>
    <name evidence="13" type="ORF">DAPPUDRAFT_304575</name>
</gene>
<dbReference type="FunFam" id="2.30.30.100:FF:000021">
    <property type="entry name" value="U6 snRNA-associated Sm-like protein LSm1"/>
    <property type="match status" value="1"/>
</dbReference>
<evidence type="ECO:0000256" key="10">
    <source>
        <dbReference type="ARBA" id="ARBA00067756"/>
    </source>
</evidence>
<dbReference type="GO" id="GO:0003729">
    <property type="term" value="F:mRNA binding"/>
    <property type="evidence" value="ECO:0000318"/>
    <property type="project" value="GO_Central"/>
</dbReference>
<dbReference type="PANTHER" id="PTHR15588">
    <property type="entry name" value="LSM1"/>
    <property type="match status" value="1"/>
</dbReference>
<dbReference type="PANTHER" id="PTHR15588:SF8">
    <property type="entry name" value="U6 SNRNA-ASSOCIATED SM-LIKE PROTEIN LSM1"/>
    <property type="match status" value="1"/>
</dbReference>
<dbReference type="OMA" id="IGYLRCV"/>
<dbReference type="InterPro" id="IPR010920">
    <property type="entry name" value="LSM_dom_sf"/>
</dbReference>
<evidence type="ECO:0000313" key="13">
    <source>
        <dbReference type="EMBL" id="EFX88543.1"/>
    </source>
</evidence>
<evidence type="ECO:0000256" key="6">
    <source>
        <dbReference type="ARBA" id="ARBA00023187"/>
    </source>
</evidence>
<evidence type="ECO:0000259" key="12">
    <source>
        <dbReference type="PROSITE" id="PS52002"/>
    </source>
</evidence>
<dbReference type="eggNOG" id="KOG1782">
    <property type="taxonomic scope" value="Eukaryota"/>
</dbReference>
<dbReference type="AlphaFoldDB" id="E9FVF2"/>
<keyword evidence="3" id="KW-0597">Phosphoprotein</keyword>
<comment type="subcellular location">
    <subcellularLocation>
        <location evidence="11">Cytoplasm</location>
    </subcellularLocation>
    <subcellularLocation>
        <location evidence="11">Cytoplasm</location>
        <location evidence="11">P-body</location>
    </subcellularLocation>
</comment>
<dbReference type="PhylomeDB" id="E9FVF2"/>
<evidence type="ECO:0000313" key="14">
    <source>
        <dbReference type="Proteomes" id="UP000000305"/>
    </source>
</evidence>
<dbReference type="GO" id="GO:0008380">
    <property type="term" value="P:RNA splicing"/>
    <property type="evidence" value="ECO:0007669"/>
    <property type="project" value="UniProtKB-KW"/>
</dbReference>
<comment type="subunit">
    <text evidence="9">Interacts with SLBP; interaction with SLBP occurs when histone mRNA is being rapidly degraded during the S phase. LSm subunits form a heteromer with a donut shape.</text>
</comment>
<keyword evidence="2 11" id="KW-0963">Cytoplasm</keyword>
<comment type="function">
    <text evidence="11">Probably involved with other LSm subunits in the general process of degradation of mRNAs.</text>
</comment>
<dbReference type="InterPro" id="IPR047575">
    <property type="entry name" value="Sm"/>
</dbReference>
<dbReference type="Proteomes" id="UP000000305">
    <property type="component" value="Unassembled WGS sequence"/>
</dbReference>
<dbReference type="GO" id="GO:0000290">
    <property type="term" value="P:deadenylation-dependent decapping of nuclear-transcribed mRNA"/>
    <property type="evidence" value="ECO:0000318"/>
    <property type="project" value="GO_Central"/>
</dbReference>
<dbReference type="InterPro" id="IPR001163">
    <property type="entry name" value="Sm_dom_euk/arc"/>
</dbReference>
<dbReference type="GO" id="GO:0006397">
    <property type="term" value="P:mRNA processing"/>
    <property type="evidence" value="ECO:0007669"/>
    <property type="project" value="UniProtKB-UniRule"/>
</dbReference>
<dbReference type="OrthoDB" id="422364at2759"/>
<dbReference type="GO" id="GO:1990904">
    <property type="term" value="C:ribonucleoprotein complex"/>
    <property type="evidence" value="ECO:0007669"/>
    <property type="project" value="UniProtKB-KW"/>
</dbReference>